<evidence type="ECO:0000313" key="2">
    <source>
        <dbReference type="Proteomes" id="UP000013049"/>
    </source>
</evidence>
<dbReference type="InterPro" id="IPR036170">
    <property type="entry name" value="YezG-like_sf"/>
</dbReference>
<protein>
    <submittedName>
        <fullName evidence="1">Uncharacterized protein</fullName>
    </submittedName>
</protein>
<dbReference type="Proteomes" id="UP000013049">
    <property type="component" value="Unassembled WGS sequence"/>
</dbReference>
<reference evidence="1 2" key="1">
    <citation type="submission" date="2013-02" db="EMBL/GenBank/DDBJ databases">
        <title>The Genome Sequence of Acinetobacter sp. NIPH 758.</title>
        <authorList>
            <consortium name="The Broad Institute Genome Sequencing Platform"/>
            <consortium name="The Broad Institute Genome Sequencing Center for Infectious Disease"/>
            <person name="Cerqueira G."/>
            <person name="Feldgarden M."/>
            <person name="Courvalin P."/>
            <person name="Perichon B."/>
            <person name="Grillot-Courvalin C."/>
            <person name="Clermont D."/>
            <person name="Rocha E."/>
            <person name="Yoon E.-J."/>
            <person name="Nemec A."/>
            <person name="Walker B."/>
            <person name="Young S.K."/>
            <person name="Zeng Q."/>
            <person name="Gargeya S."/>
            <person name="Fitzgerald M."/>
            <person name="Haas B."/>
            <person name="Abouelleil A."/>
            <person name="Alvarado L."/>
            <person name="Arachchi H.M."/>
            <person name="Berlin A.M."/>
            <person name="Chapman S.B."/>
            <person name="Dewar J."/>
            <person name="Goldberg J."/>
            <person name="Griggs A."/>
            <person name="Gujja S."/>
            <person name="Hansen M."/>
            <person name="Howarth C."/>
            <person name="Imamovic A."/>
            <person name="Larimer J."/>
            <person name="McCowan C."/>
            <person name="Murphy C."/>
            <person name="Neiman D."/>
            <person name="Pearson M."/>
            <person name="Priest M."/>
            <person name="Roberts A."/>
            <person name="Saif S."/>
            <person name="Shea T."/>
            <person name="Sisk P."/>
            <person name="Sykes S."/>
            <person name="Wortman J."/>
            <person name="Nusbaum C."/>
            <person name="Birren B."/>
        </authorList>
    </citation>
    <scope>NUCLEOTIDE SEQUENCE [LARGE SCALE GENOMIC DNA]</scope>
    <source>
        <strain evidence="1 2">NIPH 758</strain>
    </source>
</reference>
<gene>
    <name evidence="1" type="ORF">F971_02747</name>
</gene>
<dbReference type="eggNOG" id="ENOG5031RJK">
    <property type="taxonomic scope" value="Bacteria"/>
</dbReference>
<dbReference type="HOGENOM" id="CLU_1923008_0_0_6"/>
<evidence type="ECO:0000313" key="1">
    <source>
        <dbReference type="EMBL" id="ENU91655.1"/>
    </source>
</evidence>
<dbReference type="PATRIC" id="fig|1217712.3.peg.2642"/>
<organism evidence="1 2">
    <name type="scientific">Acinetobacter vivianii</name>
    <dbReference type="NCBI Taxonomy" id="1776742"/>
    <lineage>
        <taxon>Bacteria</taxon>
        <taxon>Pseudomonadati</taxon>
        <taxon>Pseudomonadota</taxon>
        <taxon>Gammaproteobacteria</taxon>
        <taxon>Moraxellales</taxon>
        <taxon>Moraxellaceae</taxon>
        <taxon>Acinetobacter</taxon>
    </lineage>
</organism>
<proteinExistence type="predicted"/>
<comment type="caution">
    <text evidence="1">The sequence shown here is derived from an EMBL/GenBank/DDBJ whole genome shotgun (WGS) entry which is preliminary data.</text>
</comment>
<name>N8UW71_9GAMM</name>
<dbReference type="RefSeq" id="WP_004772414.1">
    <property type="nucleotide sequence ID" value="NZ_JALKVD010000001.1"/>
</dbReference>
<dbReference type="AlphaFoldDB" id="N8UW71"/>
<dbReference type="SUPFAM" id="SSF160424">
    <property type="entry name" value="BH3703-like"/>
    <property type="match status" value="1"/>
</dbReference>
<accession>N8UW71</accession>
<sequence>MSFLVKTQLLNNILKEIVYVAPKNWREIIYYVERIKDESLDLRRGSTAKCWLSPSMNEYNESQRPAIPVSFELIEAEDNLFWKSDMVGETWCGLVMKIDNAGKYISKFYYEGTPLLDGNDTELSKRLAEIKP</sequence>
<dbReference type="EMBL" id="APPC01000018">
    <property type="protein sequence ID" value="ENU91655.1"/>
    <property type="molecule type" value="Genomic_DNA"/>
</dbReference>